<reference evidence="4 5" key="1">
    <citation type="submission" date="2019-06" db="EMBL/GenBank/DDBJ databases">
        <title>Sequencing the genomes of 1000 actinobacteria strains.</title>
        <authorList>
            <person name="Klenk H.-P."/>
        </authorList>
    </citation>
    <scope>NUCLEOTIDE SEQUENCE [LARGE SCALE GENOMIC DNA]</scope>
    <source>
        <strain evidence="4 5">DSM 105492</strain>
    </source>
</reference>
<organism evidence="4 5">
    <name type="scientific">Microbacterium kyungheense</name>
    <dbReference type="NCBI Taxonomy" id="1263636"/>
    <lineage>
        <taxon>Bacteria</taxon>
        <taxon>Bacillati</taxon>
        <taxon>Actinomycetota</taxon>
        <taxon>Actinomycetes</taxon>
        <taxon>Micrococcales</taxon>
        <taxon>Microbacteriaceae</taxon>
        <taxon>Microbacterium</taxon>
    </lineage>
</organism>
<dbReference type="Pfam" id="PF01156">
    <property type="entry name" value="IU_nuc_hydro"/>
    <property type="match status" value="1"/>
</dbReference>
<evidence type="ECO:0000313" key="5">
    <source>
        <dbReference type="Proteomes" id="UP000320235"/>
    </source>
</evidence>
<keyword evidence="5" id="KW-1185">Reference proteome</keyword>
<dbReference type="InterPro" id="IPR023186">
    <property type="entry name" value="IUNH"/>
</dbReference>
<dbReference type="EMBL" id="VFPE01000005">
    <property type="protein sequence ID" value="TQM23824.1"/>
    <property type="molecule type" value="Genomic_DNA"/>
</dbReference>
<dbReference type="InterPro" id="IPR036452">
    <property type="entry name" value="Ribo_hydro-like"/>
</dbReference>
<keyword evidence="1 4" id="KW-0378">Hydrolase</keyword>
<protein>
    <submittedName>
        <fullName evidence="4">Inosine-uridine nucleoside N-ribohydrolase</fullName>
    </submittedName>
</protein>
<feature type="domain" description="Inosine/uridine-preferring nucleoside hydrolase" evidence="3">
    <location>
        <begin position="4"/>
        <end position="307"/>
    </location>
</feature>
<dbReference type="InterPro" id="IPR001910">
    <property type="entry name" value="Inosine/uridine_hydrolase_dom"/>
</dbReference>
<evidence type="ECO:0000256" key="1">
    <source>
        <dbReference type="ARBA" id="ARBA00022801"/>
    </source>
</evidence>
<comment type="caution">
    <text evidence="4">The sequence shown here is derived from an EMBL/GenBank/DDBJ whole genome shotgun (WGS) entry which is preliminary data.</text>
</comment>
<evidence type="ECO:0000259" key="3">
    <source>
        <dbReference type="Pfam" id="PF01156"/>
    </source>
</evidence>
<dbReference type="SUPFAM" id="SSF53590">
    <property type="entry name" value="Nucleoside hydrolase"/>
    <property type="match status" value="1"/>
</dbReference>
<name>A0A543EQF4_9MICO</name>
<sequence>MERVVLDVDLAMGAPGSDIDDGFALALALADPGIALELVTTVNGNTDADTATALTLELLHRLGRPDVPVVRGATRPLVRPQARQGSLPEDVPVREPREGVAAEAMVEIVRAHPGEITLVAVGPLTNVALAMRLDPGFAGALKSLVIMGGVFEGQTNNAAMPGEFNIWCDPEAAAVVLDSGIAAKWVGLDVTLQVRVERAQALEMAASDRQFTAFAGEYTAAWIDHIAEIDEPGITSCAMHDPLAVAAVTRPDLLTWRDAHVAVSQADLTRGVMVCDFRCTGSGPDGTPRPARPNASVAVAVDVAGFNNHFLKNLEAIA</sequence>
<dbReference type="AlphaFoldDB" id="A0A543EQF4"/>
<accession>A0A543EQF4</accession>
<evidence type="ECO:0000256" key="2">
    <source>
        <dbReference type="ARBA" id="ARBA00023295"/>
    </source>
</evidence>
<dbReference type="PANTHER" id="PTHR12304:SF4">
    <property type="entry name" value="URIDINE NUCLEOSIDASE"/>
    <property type="match status" value="1"/>
</dbReference>
<dbReference type="GO" id="GO:0008477">
    <property type="term" value="F:purine nucleosidase activity"/>
    <property type="evidence" value="ECO:0007669"/>
    <property type="project" value="TreeGrafter"/>
</dbReference>
<dbReference type="GO" id="GO:0006152">
    <property type="term" value="P:purine nucleoside catabolic process"/>
    <property type="evidence" value="ECO:0007669"/>
    <property type="project" value="TreeGrafter"/>
</dbReference>
<dbReference type="RefSeq" id="WP_345555872.1">
    <property type="nucleotide sequence ID" value="NZ_BAABLH010000006.1"/>
</dbReference>
<proteinExistence type="predicted"/>
<evidence type="ECO:0000313" key="4">
    <source>
        <dbReference type="EMBL" id="TQM23824.1"/>
    </source>
</evidence>
<gene>
    <name evidence="4" type="ORF">FB391_3214</name>
</gene>
<dbReference type="PANTHER" id="PTHR12304">
    <property type="entry name" value="INOSINE-URIDINE PREFERRING NUCLEOSIDE HYDROLASE"/>
    <property type="match status" value="1"/>
</dbReference>
<dbReference type="Gene3D" id="3.90.245.10">
    <property type="entry name" value="Ribonucleoside hydrolase-like"/>
    <property type="match status" value="1"/>
</dbReference>
<keyword evidence="2" id="KW-0326">Glycosidase</keyword>
<dbReference type="Proteomes" id="UP000320235">
    <property type="component" value="Unassembled WGS sequence"/>
</dbReference>
<dbReference type="GO" id="GO:0005829">
    <property type="term" value="C:cytosol"/>
    <property type="evidence" value="ECO:0007669"/>
    <property type="project" value="TreeGrafter"/>
</dbReference>